<proteinExistence type="predicted"/>
<comment type="caution">
    <text evidence="2">The sequence shown here is derived from an EMBL/GenBank/DDBJ whole genome shotgun (WGS) entry which is preliminary data.</text>
</comment>
<keyword evidence="1" id="KW-0472">Membrane</keyword>
<name>A0ABS6XMU8_9SPHN</name>
<accession>A0ABS6XMU8</accession>
<organism evidence="2 3">
    <name type="scientific">Stakelama flava</name>
    <dbReference type="NCBI Taxonomy" id="2860338"/>
    <lineage>
        <taxon>Bacteria</taxon>
        <taxon>Pseudomonadati</taxon>
        <taxon>Pseudomonadota</taxon>
        <taxon>Alphaproteobacteria</taxon>
        <taxon>Sphingomonadales</taxon>
        <taxon>Sphingomonadaceae</taxon>
        <taxon>Stakelama</taxon>
    </lineage>
</organism>
<evidence type="ECO:0000313" key="2">
    <source>
        <dbReference type="EMBL" id="MBW4331538.1"/>
    </source>
</evidence>
<reference evidence="2 3" key="1">
    <citation type="submission" date="2021-07" db="EMBL/GenBank/DDBJ databases">
        <title>Stakelama flava sp. nov., a novel endophytic bacterium isolated from branch of Kandelia candel.</title>
        <authorList>
            <person name="Tuo L."/>
        </authorList>
    </citation>
    <scope>NUCLEOTIDE SEQUENCE [LARGE SCALE GENOMIC DNA]</scope>
    <source>
        <strain evidence="2 3">CBK3Z-3</strain>
    </source>
</reference>
<keyword evidence="3" id="KW-1185">Reference proteome</keyword>
<feature type="transmembrane region" description="Helical" evidence="1">
    <location>
        <begin position="24"/>
        <end position="44"/>
    </location>
</feature>
<evidence type="ECO:0000313" key="3">
    <source>
        <dbReference type="Proteomes" id="UP001197214"/>
    </source>
</evidence>
<gene>
    <name evidence="2" type="ORF">KY084_11730</name>
</gene>
<dbReference type="EMBL" id="JAHWZX010000010">
    <property type="protein sequence ID" value="MBW4331538.1"/>
    <property type="molecule type" value="Genomic_DNA"/>
</dbReference>
<sequence>MRAFPAWAQAPAHSGIIDRHGFELSDIALFVVAVLGVWFARRALRTRFRRRGRREGGQD</sequence>
<dbReference type="Proteomes" id="UP001197214">
    <property type="component" value="Unassembled WGS sequence"/>
</dbReference>
<keyword evidence="1" id="KW-1133">Transmembrane helix</keyword>
<protein>
    <submittedName>
        <fullName evidence="2">Uncharacterized protein</fullName>
    </submittedName>
</protein>
<keyword evidence="1" id="KW-0812">Transmembrane</keyword>
<evidence type="ECO:0000256" key="1">
    <source>
        <dbReference type="SAM" id="Phobius"/>
    </source>
</evidence>